<protein>
    <submittedName>
        <fullName evidence="2">ECF transporter S component</fullName>
    </submittedName>
</protein>
<feature type="transmembrane region" description="Helical" evidence="1">
    <location>
        <begin position="160"/>
        <end position="185"/>
    </location>
</feature>
<feature type="transmembrane region" description="Helical" evidence="1">
    <location>
        <begin position="91"/>
        <end position="110"/>
    </location>
</feature>
<feature type="transmembrane region" description="Helical" evidence="1">
    <location>
        <begin position="117"/>
        <end position="140"/>
    </location>
</feature>
<keyword evidence="1" id="KW-0472">Membrane</keyword>
<feature type="transmembrane region" description="Helical" evidence="1">
    <location>
        <begin position="12"/>
        <end position="36"/>
    </location>
</feature>
<gene>
    <name evidence="2" type="ORF">OS242_08855</name>
</gene>
<dbReference type="InterPro" id="IPR017195">
    <property type="entry name" value="ABC_thiamin-permease_prd"/>
</dbReference>
<reference evidence="2 3" key="1">
    <citation type="submission" date="2022-11" db="EMBL/GenBank/DDBJ databases">
        <title>Study of microbial diversity in lake waters.</title>
        <authorList>
            <person name="Zhang J."/>
        </authorList>
    </citation>
    <scope>NUCLEOTIDE SEQUENCE [LARGE SCALE GENOMIC DNA]</scope>
    <source>
        <strain evidence="2 3">DT12</strain>
    </source>
</reference>
<dbReference type="PIRSF" id="PIRSF037394">
    <property type="entry name" value="ABC_thiamine-permease_YkoE_prd"/>
    <property type="match status" value="1"/>
</dbReference>
<keyword evidence="1" id="KW-0812">Transmembrane</keyword>
<sequence length="193" mass="20055">MKTGNVVNFREVMITVILAIICGFLYVGWAPLFMGLDAALPGAGDSIYGVWFFAGVLAALIVQKPGIALLAEVAAASGELLMGGPYGLSTLLYGLAQGAATEVIFLIFGYKNFKLPVLLLAGAAAGAASLVYDAFSGYLAELNTTAMTAKIVLRVLSGAIFAGLLAQVVAGLLVKTGVLNSYAIVKKKMERPF</sequence>
<comment type="caution">
    <text evidence="2">The sequence shown here is derived from an EMBL/GenBank/DDBJ whole genome shotgun (WGS) entry which is preliminary data.</text>
</comment>
<evidence type="ECO:0000313" key="2">
    <source>
        <dbReference type="EMBL" id="MCX7570073.1"/>
    </source>
</evidence>
<evidence type="ECO:0000256" key="1">
    <source>
        <dbReference type="SAM" id="Phobius"/>
    </source>
</evidence>
<dbReference type="Pfam" id="PF09819">
    <property type="entry name" value="ABC_cobalt"/>
    <property type="match status" value="1"/>
</dbReference>
<dbReference type="EMBL" id="JAPMLT010000003">
    <property type="protein sequence ID" value="MCX7570073.1"/>
    <property type="molecule type" value="Genomic_DNA"/>
</dbReference>
<name>A0ABT3WZI7_9BACL</name>
<proteinExistence type="predicted"/>
<organism evidence="2 3">
    <name type="scientific">Tumebacillus lacus</name>
    <dbReference type="NCBI Taxonomy" id="2995335"/>
    <lineage>
        <taxon>Bacteria</taxon>
        <taxon>Bacillati</taxon>
        <taxon>Bacillota</taxon>
        <taxon>Bacilli</taxon>
        <taxon>Bacillales</taxon>
        <taxon>Alicyclobacillaceae</taxon>
        <taxon>Tumebacillus</taxon>
    </lineage>
</organism>
<dbReference type="RefSeq" id="WP_267151315.1">
    <property type="nucleotide sequence ID" value="NZ_JAPMLT010000003.1"/>
</dbReference>
<evidence type="ECO:0000313" key="3">
    <source>
        <dbReference type="Proteomes" id="UP001208017"/>
    </source>
</evidence>
<keyword evidence="3" id="KW-1185">Reference proteome</keyword>
<keyword evidence="1" id="KW-1133">Transmembrane helix</keyword>
<dbReference type="Proteomes" id="UP001208017">
    <property type="component" value="Unassembled WGS sequence"/>
</dbReference>
<accession>A0ABT3WZI7</accession>
<feature type="transmembrane region" description="Helical" evidence="1">
    <location>
        <begin position="48"/>
        <end position="71"/>
    </location>
</feature>